<proteinExistence type="predicted"/>
<keyword evidence="1" id="KW-0371">Homeobox</keyword>
<dbReference type="InterPro" id="IPR044977">
    <property type="entry name" value="RLT1-3"/>
</dbReference>
<protein>
    <submittedName>
        <fullName evidence="1">Homeobox protein Hox-C4</fullName>
    </submittedName>
</protein>
<evidence type="ECO:0000313" key="2">
    <source>
        <dbReference type="Proteomes" id="UP000265520"/>
    </source>
</evidence>
<reference evidence="1 2" key="1">
    <citation type="journal article" date="2018" name="Front. Plant Sci.">
        <title>Red Clover (Trifolium pratense) and Zigzag Clover (T. medium) - A Picture of Genomic Similarities and Differences.</title>
        <authorList>
            <person name="Dluhosova J."/>
            <person name="Istvanek J."/>
            <person name="Nedelnik J."/>
            <person name="Repkova J."/>
        </authorList>
    </citation>
    <scope>NUCLEOTIDE SEQUENCE [LARGE SCALE GENOMIC DNA]</scope>
    <source>
        <strain evidence="2">cv. 10/8</strain>
        <tissue evidence="1">Leaf</tissue>
    </source>
</reference>
<dbReference type="AlphaFoldDB" id="A0A392QER5"/>
<keyword evidence="1" id="KW-0238">DNA-binding</keyword>
<name>A0A392QER5_9FABA</name>
<dbReference type="PANTHER" id="PTHR36968">
    <property type="entry name" value="HOMEOBOX-DDT DOMAIN PROTEIN RLT2"/>
    <property type="match status" value="1"/>
</dbReference>
<dbReference type="PANTHER" id="PTHR36968:SF17">
    <property type="entry name" value="HOMEOBOX DOMAIN PROTEIN"/>
    <property type="match status" value="1"/>
</dbReference>
<sequence length="82" mass="9173">MSTMSGSAAHTSMDLESVPVLPWVPRTTSAVCLRLFEFDTSIAYVKLEKPEPCEEKEARYISSNSLCFLAEASFKICLCQIY</sequence>
<accession>A0A392QER5</accession>
<evidence type="ECO:0000313" key="1">
    <source>
        <dbReference type="EMBL" id="MCI22664.1"/>
    </source>
</evidence>
<comment type="caution">
    <text evidence="1">The sequence shown here is derived from an EMBL/GenBank/DDBJ whole genome shotgun (WGS) entry which is preliminary data.</text>
</comment>
<dbReference type="GO" id="GO:0003677">
    <property type="term" value="F:DNA binding"/>
    <property type="evidence" value="ECO:0007669"/>
    <property type="project" value="UniProtKB-KW"/>
</dbReference>
<keyword evidence="2" id="KW-1185">Reference proteome</keyword>
<dbReference type="GO" id="GO:0006357">
    <property type="term" value="P:regulation of transcription by RNA polymerase II"/>
    <property type="evidence" value="ECO:0007669"/>
    <property type="project" value="InterPro"/>
</dbReference>
<organism evidence="1 2">
    <name type="scientific">Trifolium medium</name>
    <dbReference type="NCBI Taxonomy" id="97028"/>
    <lineage>
        <taxon>Eukaryota</taxon>
        <taxon>Viridiplantae</taxon>
        <taxon>Streptophyta</taxon>
        <taxon>Embryophyta</taxon>
        <taxon>Tracheophyta</taxon>
        <taxon>Spermatophyta</taxon>
        <taxon>Magnoliopsida</taxon>
        <taxon>eudicotyledons</taxon>
        <taxon>Gunneridae</taxon>
        <taxon>Pentapetalae</taxon>
        <taxon>rosids</taxon>
        <taxon>fabids</taxon>
        <taxon>Fabales</taxon>
        <taxon>Fabaceae</taxon>
        <taxon>Papilionoideae</taxon>
        <taxon>50 kb inversion clade</taxon>
        <taxon>NPAAA clade</taxon>
        <taxon>Hologalegina</taxon>
        <taxon>IRL clade</taxon>
        <taxon>Trifolieae</taxon>
        <taxon>Trifolium</taxon>
    </lineage>
</organism>
<dbReference type="EMBL" id="LXQA010131684">
    <property type="protein sequence ID" value="MCI22664.1"/>
    <property type="molecule type" value="Genomic_DNA"/>
</dbReference>
<dbReference type="Proteomes" id="UP000265520">
    <property type="component" value="Unassembled WGS sequence"/>
</dbReference>